<evidence type="ECO:0000313" key="1">
    <source>
        <dbReference type="EMBL" id="XAM18971.1"/>
    </source>
</evidence>
<dbReference type="RefSeq" id="WP_343354194.1">
    <property type="nucleotide sequence ID" value="NZ_CP145316.1"/>
</dbReference>
<reference evidence="1 2" key="1">
    <citation type="submission" date="2024-02" db="EMBL/GenBank/DDBJ databases">
        <title>Genome and pathogenicity analysis of Helicobacter mastomyrinus isolated from mice.</title>
        <authorList>
            <person name="Zhu L."/>
        </authorList>
    </citation>
    <scope>NUCLEOTIDE SEQUENCE [LARGE SCALE GENOMIC DNA]</scope>
    <source>
        <strain evidence="1 2">Hm-17</strain>
    </source>
</reference>
<keyword evidence="2" id="KW-1185">Reference proteome</keyword>
<organism evidence="1 2">
    <name type="scientific">Helicobacter mastomyrinus</name>
    <dbReference type="NCBI Taxonomy" id="287948"/>
    <lineage>
        <taxon>Bacteria</taxon>
        <taxon>Pseudomonadati</taxon>
        <taxon>Campylobacterota</taxon>
        <taxon>Epsilonproteobacteria</taxon>
        <taxon>Campylobacterales</taxon>
        <taxon>Helicobacteraceae</taxon>
        <taxon>Helicobacter</taxon>
    </lineage>
</organism>
<evidence type="ECO:0000313" key="2">
    <source>
        <dbReference type="Proteomes" id="UP001434737"/>
    </source>
</evidence>
<protein>
    <submittedName>
        <fullName evidence="1">Uncharacterized protein</fullName>
    </submittedName>
</protein>
<sequence>MIGALQKISTALKSTQTPTTYNASLPILIKVLAKLKGDMYLLQIGTQKIETKSYKPLHIGERYWGEMGRSSLGHIALKNLIAQPKIMEMFFDAPLKFSLQNLQEMGEKSDIFEGFRDFLSYKLAEAKSREEFIFLSHLLLGLKHGVLSLVIDEKNEVLQMKRYGTNKVRFSSIMPLLGIVEGEIGVHKEGNTLDMKVLYQSTKTLLEQNLNKLKGFKIGKISINTHLSPFYEYKEALLDVRG</sequence>
<dbReference type="Proteomes" id="UP001434737">
    <property type="component" value="Chromosome"/>
</dbReference>
<name>A0ABZ3F715_9HELI</name>
<dbReference type="EMBL" id="CP145316">
    <property type="protein sequence ID" value="XAM18971.1"/>
    <property type="molecule type" value="Genomic_DNA"/>
</dbReference>
<proteinExistence type="predicted"/>
<accession>A0ABZ3F715</accession>
<gene>
    <name evidence="1" type="ORF">V3I05_04655</name>
</gene>